<evidence type="ECO:0000256" key="7">
    <source>
        <dbReference type="ARBA" id="ARBA00022692"/>
    </source>
</evidence>
<keyword evidence="12 16" id="KW-0406">Ion transport</keyword>
<keyword evidence="9 16" id="KW-1133">Transmembrane helix</keyword>
<evidence type="ECO:0000256" key="2">
    <source>
        <dbReference type="ARBA" id="ARBA00022475"/>
    </source>
</evidence>
<keyword evidence="7 16" id="KW-0812">Transmembrane</keyword>
<keyword evidence="14 16" id="KW-0472">Membrane</keyword>
<evidence type="ECO:0000256" key="8">
    <source>
        <dbReference type="ARBA" id="ARBA00022967"/>
    </source>
</evidence>
<evidence type="ECO:0000256" key="12">
    <source>
        <dbReference type="ARBA" id="ARBA00023065"/>
    </source>
</evidence>
<dbReference type="GO" id="GO:0016655">
    <property type="term" value="F:oxidoreductase activity, acting on NAD(P)H, quinone or similar compound as acceptor"/>
    <property type="evidence" value="ECO:0007669"/>
    <property type="project" value="UniProtKB-UniRule"/>
</dbReference>
<evidence type="ECO:0000313" key="19">
    <source>
        <dbReference type="EMBL" id="SHH35671.1"/>
    </source>
</evidence>
<keyword evidence="13 16" id="KW-0830">Ubiquinone</keyword>
<evidence type="ECO:0000256" key="9">
    <source>
        <dbReference type="ARBA" id="ARBA00022989"/>
    </source>
</evidence>
<dbReference type="GO" id="GO:0005886">
    <property type="term" value="C:plasma membrane"/>
    <property type="evidence" value="ECO:0007669"/>
    <property type="project" value="UniProtKB-SubCell"/>
</dbReference>
<name>A0A1M5SB36_9BACT</name>
<dbReference type="EC" id="7.2.1.1" evidence="16 17"/>
<dbReference type="NCBIfam" id="TIGR01938">
    <property type="entry name" value="nqrC"/>
    <property type="match status" value="1"/>
</dbReference>
<keyword evidence="15 16" id="KW-0739">Sodium transport</keyword>
<dbReference type="STRING" id="1121409.SAMN02745124_00255"/>
<sequence>MAEEHPLKPFYSVLVLAFACSTLVALAAVGLQPYQQINRTLDQKKNILAAAGIYREGVPVLEQFDVIETRVIDLASGRFVDDSDIDPEVYDQPAAALADETGRPLPREVDDAGIRRLETYSLVHLVRQDGAVSQVVLPVRGKGLWSTMYAYVAIDADLNTITGVSFYEHGETPGLGGEIENPRWQATWEGKKLYDDGGDLAFTVQKPGSQVDPEKQRFRVDGLSGATLTSDGVDRLMEFWFGEHGFKSFFEQIRKQGGFNG</sequence>
<keyword evidence="11 16" id="KW-0915">Sodium</keyword>
<evidence type="ECO:0000259" key="18">
    <source>
        <dbReference type="SMART" id="SM00900"/>
    </source>
</evidence>
<keyword evidence="8 16" id="KW-1278">Translocase</keyword>
<comment type="similarity">
    <text evidence="16 17">Belongs to the NqrC family.</text>
</comment>
<evidence type="ECO:0000256" key="5">
    <source>
        <dbReference type="ARBA" id="ARBA00022630"/>
    </source>
</evidence>
<feature type="modified residue" description="FMN phosphoryl threonine" evidence="16">
    <location>
        <position position="227"/>
    </location>
</feature>
<dbReference type="NCBIfam" id="NF003749">
    <property type="entry name" value="PRK05346.1-5"/>
    <property type="match status" value="1"/>
</dbReference>
<dbReference type="Pfam" id="PF04205">
    <property type="entry name" value="FMN_bind"/>
    <property type="match status" value="1"/>
</dbReference>
<evidence type="ECO:0000256" key="3">
    <source>
        <dbReference type="ARBA" id="ARBA00022519"/>
    </source>
</evidence>
<keyword evidence="6 16" id="KW-0288">FMN</keyword>
<evidence type="ECO:0000256" key="6">
    <source>
        <dbReference type="ARBA" id="ARBA00022643"/>
    </source>
</evidence>
<comment type="caution">
    <text evidence="16">Lacks conserved residue(s) required for the propagation of feature annotation.</text>
</comment>
<dbReference type="PIRSF" id="PIRSF009437">
    <property type="entry name" value="NQR-1_subunit_C"/>
    <property type="match status" value="1"/>
</dbReference>
<evidence type="ECO:0000256" key="14">
    <source>
        <dbReference type="ARBA" id="ARBA00023136"/>
    </source>
</evidence>
<comment type="cofactor">
    <cofactor evidence="16 17">
        <name>FMN</name>
        <dbReference type="ChEBI" id="CHEBI:58210"/>
    </cofactor>
</comment>
<dbReference type="Proteomes" id="UP000184139">
    <property type="component" value="Unassembled WGS sequence"/>
</dbReference>
<keyword evidence="3" id="KW-0997">Cell inner membrane</keyword>
<evidence type="ECO:0000256" key="17">
    <source>
        <dbReference type="PIRNR" id="PIRNR009437"/>
    </source>
</evidence>
<dbReference type="EMBL" id="FQXS01000001">
    <property type="protein sequence ID" value="SHH35671.1"/>
    <property type="molecule type" value="Genomic_DNA"/>
</dbReference>
<comment type="catalytic activity">
    <reaction evidence="16 17">
        <text>a ubiquinone + n Na(+)(in) + NADH + H(+) = a ubiquinol + n Na(+)(out) + NAD(+)</text>
        <dbReference type="Rhea" id="RHEA:47748"/>
        <dbReference type="Rhea" id="RHEA-COMP:9565"/>
        <dbReference type="Rhea" id="RHEA-COMP:9566"/>
        <dbReference type="ChEBI" id="CHEBI:15378"/>
        <dbReference type="ChEBI" id="CHEBI:16389"/>
        <dbReference type="ChEBI" id="CHEBI:17976"/>
        <dbReference type="ChEBI" id="CHEBI:29101"/>
        <dbReference type="ChEBI" id="CHEBI:57540"/>
        <dbReference type="ChEBI" id="CHEBI:57945"/>
        <dbReference type="EC" id="7.2.1.1"/>
    </reaction>
</comment>
<evidence type="ECO:0000256" key="15">
    <source>
        <dbReference type="ARBA" id="ARBA00023201"/>
    </source>
</evidence>
<keyword evidence="1 16" id="KW-0813">Transport</keyword>
<evidence type="ECO:0000313" key="20">
    <source>
        <dbReference type="Proteomes" id="UP000184139"/>
    </source>
</evidence>
<dbReference type="PANTHER" id="PTHR37838">
    <property type="entry name" value="NA(+)-TRANSLOCATING NADH-QUINONE REDUCTASE SUBUNIT C"/>
    <property type="match status" value="1"/>
</dbReference>
<dbReference type="GO" id="GO:0006814">
    <property type="term" value="P:sodium ion transport"/>
    <property type="evidence" value="ECO:0007669"/>
    <property type="project" value="UniProtKB-UniRule"/>
</dbReference>
<keyword evidence="10 16" id="KW-0520">NAD</keyword>
<keyword evidence="20" id="KW-1185">Reference proteome</keyword>
<keyword evidence="2 16" id="KW-1003">Cell membrane</keyword>
<evidence type="ECO:0000256" key="10">
    <source>
        <dbReference type="ARBA" id="ARBA00023027"/>
    </source>
</evidence>
<gene>
    <name evidence="16" type="primary">nqrC</name>
    <name evidence="19" type="ORF">SAMN02745124_00255</name>
</gene>
<comment type="function">
    <text evidence="16">NQR complex catalyzes the reduction of ubiquinone-1 to ubiquinol by two successive reactions, coupled with the transport of Na(+) ions from the cytoplasm to the periplasm. NqrA to NqrE are probably involved in the second step, the conversion of ubisemiquinone to ubiquinol.</text>
</comment>
<evidence type="ECO:0000256" key="13">
    <source>
        <dbReference type="ARBA" id="ARBA00023075"/>
    </source>
</evidence>
<keyword evidence="5 16" id="KW-0285">Flavoprotein</keyword>
<proteinExistence type="inferred from homology"/>
<evidence type="ECO:0000256" key="1">
    <source>
        <dbReference type="ARBA" id="ARBA00022448"/>
    </source>
</evidence>
<organism evidence="19 20">
    <name type="scientific">Desulfofustis glycolicus DSM 9705</name>
    <dbReference type="NCBI Taxonomy" id="1121409"/>
    <lineage>
        <taxon>Bacteria</taxon>
        <taxon>Pseudomonadati</taxon>
        <taxon>Thermodesulfobacteriota</taxon>
        <taxon>Desulfobulbia</taxon>
        <taxon>Desulfobulbales</taxon>
        <taxon>Desulfocapsaceae</taxon>
        <taxon>Desulfofustis</taxon>
    </lineage>
</organism>
<accession>A0A1M5SB36</accession>
<comment type="subcellular location">
    <subcellularLocation>
        <location evidence="16">Cell membrane</location>
        <topology evidence="16">Single-pass membrane protein</topology>
    </subcellularLocation>
</comment>
<keyword evidence="4 16" id="KW-0597">Phosphoprotein</keyword>
<dbReference type="SMART" id="SM00900">
    <property type="entry name" value="FMN_bind"/>
    <property type="match status" value="1"/>
</dbReference>
<evidence type="ECO:0000256" key="4">
    <source>
        <dbReference type="ARBA" id="ARBA00022553"/>
    </source>
</evidence>
<evidence type="ECO:0000256" key="11">
    <source>
        <dbReference type="ARBA" id="ARBA00023053"/>
    </source>
</evidence>
<feature type="domain" description="FMN-binding" evidence="18">
    <location>
        <begin position="143"/>
        <end position="244"/>
    </location>
</feature>
<protein>
    <recommendedName>
        <fullName evidence="16 17">Na(+)-translocating NADH-quinone reductase subunit C</fullName>
        <shortName evidence="16 17">Na(+)-NQR subunit C</shortName>
        <shortName evidence="16 17">Na(+)-translocating NQR subunit C</shortName>
        <ecNumber evidence="16 17">7.2.1.1</ecNumber>
    </recommendedName>
    <alternativeName>
        <fullName evidence="16 17">NQR complex subunit C</fullName>
    </alternativeName>
    <alternativeName>
        <fullName evidence="16 17">NQR-1 subunit C</fullName>
    </alternativeName>
</protein>
<dbReference type="InterPro" id="IPR007329">
    <property type="entry name" value="FMN-bd"/>
</dbReference>
<reference evidence="19 20" key="1">
    <citation type="submission" date="2016-11" db="EMBL/GenBank/DDBJ databases">
        <authorList>
            <person name="Jaros S."/>
            <person name="Januszkiewicz K."/>
            <person name="Wedrychowicz H."/>
        </authorList>
    </citation>
    <scope>NUCLEOTIDE SEQUENCE [LARGE SCALE GENOMIC DNA]</scope>
    <source>
        <strain evidence="19 20">DSM 9705</strain>
    </source>
</reference>
<comment type="subunit">
    <text evidence="16 17">Composed of six subunits; NqrA, NqrB, NqrC, NqrD, NqrE and NqrF.</text>
</comment>
<dbReference type="AlphaFoldDB" id="A0A1M5SB36"/>
<dbReference type="HAMAP" id="MF_00427">
    <property type="entry name" value="NqrC"/>
    <property type="match status" value="1"/>
</dbReference>
<dbReference type="RefSeq" id="WP_073373013.1">
    <property type="nucleotide sequence ID" value="NZ_FQXS01000001.1"/>
</dbReference>
<evidence type="ECO:0000256" key="16">
    <source>
        <dbReference type="HAMAP-Rule" id="MF_00427"/>
    </source>
</evidence>
<dbReference type="PANTHER" id="PTHR37838:SF1">
    <property type="entry name" value="NA(+)-TRANSLOCATING NADH-QUINONE REDUCTASE SUBUNIT C"/>
    <property type="match status" value="1"/>
</dbReference>
<dbReference type="InterPro" id="IPR010204">
    <property type="entry name" value="NqrC"/>
</dbReference>
<dbReference type="OrthoDB" id="9786835at2"/>
<dbReference type="GO" id="GO:0010181">
    <property type="term" value="F:FMN binding"/>
    <property type="evidence" value="ECO:0007669"/>
    <property type="project" value="UniProtKB-UniRule"/>
</dbReference>